<comment type="caution">
    <text evidence="2">The sequence shown here is derived from an EMBL/GenBank/DDBJ whole genome shotgun (WGS) entry which is preliminary data.</text>
</comment>
<proteinExistence type="predicted"/>
<evidence type="ECO:0000256" key="1">
    <source>
        <dbReference type="SAM" id="MobiDB-lite"/>
    </source>
</evidence>
<dbReference type="Proteomes" id="UP000327157">
    <property type="component" value="Chromosome 5"/>
</dbReference>
<organism evidence="2 3">
    <name type="scientific">Pyrus ussuriensis x Pyrus communis</name>
    <dbReference type="NCBI Taxonomy" id="2448454"/>
    <lineage>
        <taxon>Eukaryota</taxon>
        <taxon>Viridiplantae</taxon>
        <taxon>Streptophyta</taxon>
        <taxon>Embryophyta</taxon>
        <taxon>Tracheophyta</taxon>
        <taxon>Spermatophyta</taxon>
        <taxon>Magnoliopsida</taxon>
        <taxon>eudicotyledons</taxon>
        <taxon>Gunneridae</taxon>
        <taxon>Pentapetalae</taxon>
        <taxon>rosids</taxon>
        <taxon>fabids</taxon>
        <taxon>Rosales</taxon>
        <taxon>Rosaceae</taxon>
        <taxon>Amygdaloideae</taxon>
        <taxon>Maleae</taxon>
        <taxon>Pyrus</taxon>
    </lineage>
</organism>
<name>A0A5N5IAC1_9ROSA</name>
<gene>
    <name evidence="2" type="ORF">D8674_027282</name>
</gene>
<evidence type="ECO:0000313" key="2">
    <source>
        <dbReference type="EMBL" id="KAB2636748.1"/>
    </source>
</evidence>
<feature type="region of interest" description="Disordered" evidence="1">
    <location>
        <begin position="99"/>
        <end position="132"/>
    </location>
</feature>
<reference evidence="2 3" key="1">
    <citation type="submission" date="2019-09" db="EMBL/GenBank/DDBJ databases">
        <authorList>
            <person name="Ou C."/>
        </authorList>
    </citation>
    <scope>NUCLEOTIDE SEQUENCE [LARGE SCALE GENOMIC DNA]</scope>
    <source>
        <strain evidence="2">S2</strain>
        <tissue evidence="2">Leaf</tissue>
    </source>
</reference>
<evidence type="ECO:0000313" key="3">
    <source>
        <dbReference type="Proteomes" id="UP000327157"/>
    </source>
</evidence>
<sequence length="155" mass="17108">MVKGFTIERAVSDITELRGGGGPRQLQAAEEDEGPRSDGLMVVRQASRWDPGLHRVGFKSGCDRQVVIQVDGRFIASRPSKACSCIVWYAEATGRNRMKRDRTERNGMGRDRTERNRAGAKMLSDGNKEKEEGDGEVIILCSTDVERVVPGGEVE</sequence>
<protein>
    <submittedName>
        <fullName evidence="2">S ribonuclease</fullName>
    </submittedName>
</protein>
<dbReference type="EMBL" id="SMOL01000004">
    <property type="protein sequence ID" value="KAB2636748.1"/>
    <property type="molecule type" value="Genomic_DNA"/>
</dbReference>
<keyword evidence="3" id="KW-1185">Reference proteome</keyword>
<accession>A0A5N5IAC1</accession>
<reference evidence="2 3" key="3">
    <citation type="submission" date="2019-11" db="EMBL/GenBank/DDBJ databases">
        <title>A de novo genome assembly of a pear dwarfing rootstock.</title>
        <authorList>
            <person name="Wang F."/>
            <person name="Wang J."/>
            <person name="Li S."/>
            <person name="Zhang Y."/>
            <person name="Fang M."/>
            <person name="Ma L."/>
            <person name="Zhao Y."/>
            <person name="Jiang S."/>
        </authorList>
    </citation>
    <scope>NUCLEOTIDE SEQUENCE [LARGE SCALE GENOMIC DNA]</scope>
    <source>
        <strain evidence="2">S2</strain>
        <tissue evidence="2">Leaf</tissue>
    </source>
</reference>
<feature type="compositionally biased region" description="Basic and acidic residues" evidence="1">
    <location>
        <begin position="101"/>
        <end position="117"/>
    </location>
</feature>
<feature type="region of interest" description="Disordered" evidence="1">
    <location>
        <begin position="16"/>
        <end position="36"/>
    </location>
</feature>
<dbReference type="AlphaFoldDB" id="A0A5N5IAC1"/>
<reference evidence="3" key="2">
    <citation type="submission" date="2019-10" db="EMBL/GenBank/DDBJ databases">
        <title>A de novo genome assembly of a pear dwarfing rootstock.</title>
        <authorList>
            <person name="Wang F."/>
            <person name="Wang J."/>
            <person name="Li S."/>
            <person name="Zhang Y."/>
            <person name="Fang M."/>
            <person name="Ma L."/>
            <person name="Zhao Y."/>
            <person name="Jiang S."/>
        </authorList>
    </citation>
    <scope>NUCLEOTIDE SEQUENCE [LARGE SCALE GENOMIC DNA]</scope>
</reference>